<dbReference type="PANTHER" id="PTHR35205">
    <property type="entry name" value="NB-ARC AND TPR DOMAIN PROTEIN"/>
    <property type="match status" value="1"/>
</dbReference>
<dbReference type="EMBL" id="KN818308">
    <property type="protein sequence ID" value="KIL59897.1"/>
    <property type="molecule type" value="Genomic_DNA"/>
</dbReference>
<dbReference type="GO" id="GO:0043531">
    <property type="term" value="F:ADP binding"/>
    <property type="evidence" value="ECO:0007669"/>
    <property type="project" value="InterPro"/>
</dbReference>
<dbReference type="InterPro" id="IPR002182">
    <property type="entry name" value="NB-ARC"/>
</dbReference>
<keyword evidence="3" id="KW-1185">Reference proteome</keyword>
<evidence type="ECO:0000259" key="1">
    <source>
        <dbReference type="Pfam" id="PF00931"/>
    </source>
</evidence>
<organism evidence="2 3">
    <name type="scientific">Amanita muscaria (strain Koide BX008)</name>
    <dbReference type="NCBI Taxonomy" id="946122"/>
    <lineage>
        <taxon>Eukaryota</taxon>
        <taxon>Fungi</taxon>
        <taxon>Dikarya</taxon>
        <taxon>Basidiomycota</taxon>
        <taxon>Agaricomycotina</taxon>
        <taxon>Agaricomycetes</taxon>
        <taxon>Agaricomycetidae</taxon>
        <taxon>Agaricales</taxon>
        <taxon>Pluteineae</taxon>
        <taxon>Amanitaceae</taxon>
        <taxon>Amanita</taxon>
    </lineage>
</organism>
<evidence type="ECO:0000313" key="3">
    <source>
        <dbReference type="Proteomes" id="UP000054549"/>
    </source>
</evidence>
<dbReference type="Pfam" id="PF00931">
    <property type="entry name" value="NB-ARC"/>
    <property type="match status" value="1"/>
</dbReference>
<dbReference type="InterPro" id="IPR027417">
    <property type="entry name" value="P-loop_NTPase"/>
</dbReference>
<dbReference type="HOGENOM" id="CLU_000288_125_12_1"/>
<proteinExistence type="predicted"/>
<dbReference type="SUPFAM" id="SSF52540">
    <property type="entry name" value="P-loop containing nucleoside triphosphate hydrolases"/>
    <property type="match status" value="1"/>
</dbReference>
<dbReference type="InParanoid" id="A0A0C2WES8"/>
<dbReference type="Gene3D" id="3.40.50.300">
    <property type="entry name" value="P-loop containing nucleotide triphosphate hydrolases"/>
    <property type="match status" value="1"/>
</dbReference>
<sequence length="506" mass="56611">MFQSAQDFTITGGNFTAITNIYIPPDASSTLDQIPPLPSLQSSSSFFTGRDTYLQALKDCFSLKLDSGRKSLLLYGMGGIGKTQICLEFIKRYGKKFSDIFWIDASSVHSIDLCLRQIAQKHELGSTPSAASALEWFSDRNDWLMVFDNADGGYEVVEKFVPAGNGGNILITSRDKALARITSGIHLEVTEMGEKEAIVLLLKSAMIDDNSVNVAIAAQKLVAVLGCIPLAIDQAGGYVQSCGCGLDYYLELFIKHRAKLMSDKKFRGASLYNYSTYGTWEISIEEIKRRAEGENSCAAQSALILHNIFAFLHHDNISGEIFENAAMNFMERKNEITNGLPQSISFLDPQTLFLDEDGNWDAPQFLAGIKVLLSFSLIRNNFEMLYFVHPLIQTWSRDRILVANASDCCQKSRSLLACSLNLSYQEDNYRFCTLLAPHIKTNDEHAAQWISDAQYYDDQNERFALVFDRVADWSQTEKWLSNMLNQRETKLGPLHPSTLTSMGNLA</sequence>
<dbReference type="AlphaFoldDB" id="A0A0C2WES8"/>
<name>A0A0C2WES8_AMAMK</name>
<dbReference type="OrthoDB" id="4487085at2759"/>
<dbReference type="Proteomes" id="UP000054549">
    <property type="component" value="Unassembled WGS sequence"/>
</dbReference>
<dbReference type="PANTHER" id="PTHR35205:SF1">
    <property type="entry name" value="ZU5 DOMAIN-CONTAINING PROTEIN"/>
    <property type="match status" value="1"/>
</dbReference>
<feature type="domain" description="NB-ARC" evidence="1">
    <location>
        <begin position="67"/>
        <end position="206"/>
    </location>
</feature>
<reference evidence="2 3" key="1">
    <citation type="submission" date="2014-04" db="EMBL/GenBank/DDBJ databases">
        <title>Evolutionary Origins and Diversification of the Mycorrhizal Mutualists.</title>
        <authorList>
            <consortium name="DOE Joint Genome Institute"/>
            <consortium name="Mycorrhizal Genomics Consortium"/>
            <person name="Kohler A."/>
            <person name="Kuo A."/>
            <person name="Nagy L.G."/>
            <person name="Floudas D."/>
            <person name="Copeland A."/>
            <person name="Barry K.W."/>
            <person name="Cichocki N."/>
            <person name="Veneault-Fourrey C."/>
            <person name="LaButti K."/>
            <person name="Lindquist E.A."/>
            <person name="Lipzen A."/>
            <person name="Lundell T."/>
            <person name="Morin E."/>
            <person name="Murat C."/>
            <person name="Riley R."/>
            <person name="Ohm R."/>
            <person name="Sun H."/>
            <person name="Tunlid A."/>
            <person name="Henrissat B."/>
            <person name="Grigoriev I.V."/>
            <person name="Hibbett D.S."/>
            <person name="Martin F."/>
        </authorList>
    </citation>
    <scope>NUCLEOTIDE SEQUENCE [LARGE SCALE GENOMIC DNA]</scope>
    <source>
        <strain evidence="2 3">Koide BX008</strain>
    </source>
</reference>
<accession>A0A0C2WES8</accession>
<protein>
    <recommendedName>
        <fullName evidence="1">NB-ARC domain-containing protein</fullName>
    </recommendedName>
</protein>
<gene>
    <name evidence="2" type="ORF">M378DRAFT_1065397</name>
</gene>
<evidence type="ECO:0000313" key="2">
    <source>
        <dbReference type="EMBL" id="KIL59897.1"/>
    </source>
</evidence>
<dbReference type="STRING" id="946122.A0A0C2WES8"/>
<feature type="non-terminal residue" evidence="2">
    <location>
        <position position="506"/>
    </location>
</feature>